<evidence type="ECO:0000313" key="3">
    <source>
        <dbReference type="Proteomes" id="UP001152795"/>
    </source>
</evidence>
<dbReference type="Pfam" id="PF05699">
    <property type="entry name" value="Dimer_Tnp_hAT"/>
    <property type="match status" value="1"/>
</dbReference>
<reference evidence="2" key="1">
    <citation type="submission" date="2020-04" db="EMBL/GenBank/DDBJ databases">
        <authorList>
            <person name="Alioto T."/>
            <person name="Alioto T."/>
            <person name="Gomez Garrido J."/>
        </authorList>
    </citation>
    <scope>NUCLEOTIDE SEQUENCE</scope>
    <source>
        <strain evidence="2">A484AB</strain>
    </source>
</reference>
<evidence type="ECO:0000313" key="2">
    <source>
        <dbReference type="EMBL" id="CAB4030964.1"/>
    </source>
</evidence>
<proteinExistence type="predicted"/>
<organism evidence="2 3">
    <name type="scientific">Paramuricea clavata</name>
    <name type="common">Red gorgonian</name>
    <name type="synonym">Violescent sea-whip</name>
    <dbReference type="NCBI Taxonomy" id="317549"/>
    <lineage>
        <taxon>Eukaryota</taxon>
        <taxon>Metazoa</taxon>
        <taxon>Cnidaria</taxon>
        <taxon>Anthozoa</taxon>
        <taxon>Octocorallia</taxon>
        <taxon>Malacalcyonacea</taxon>
        <taxon>Plexauridae</taxon>
        <taxon>Paramuricea</taxon>
    </lineage>
</organism>
<dbReference type="SUPFAM" id="SSF53098">
    <property type="entry name" value="Ribonuclease H-like"/>
    <property type="match status" value="1"/>
</dbReference>
<keyword evidence="3" id="KW-1185">Reference proteome</keyword>
<feature type="compositionally biased region" description="Acidic residues" evidence="1">
    <location>
        <begin position="87"/>
        <end position="102"/>
    </location>
</feature>
<dbReference type="EMBL" id="CACRXK020017265">
    <property type="protein sequence ID" value="CAB4030964.1"/>
    <property type="molecule type" value="Genomic_DNA"/>
</dbReference>
<protein>
    <submittedName>
        <fullName evidence="2">52 kDa repressor of the inhibitor of the kinase-like</fullName>
    </submittedName>
</protein>
<accession>A0A6S7JLD0</accession>
<dbReference type="InterPro" id="IPR008906">
    <property type="entry name" value="HATC_C_dom"/>
</dbReference>
<comment type="caution">
    <text evidence="2">The sequence shown here is derived from an EMBL/GenBank/DDBJ whole genome shotgun (WGS) entry which is preliminary data.</text>
</comment>
<name>A0A6S7JLD0_PARCT</name>
<gene>
    <name evidence="2" type="ORF">PACLA_8A040589</name>
</gene>
<dbReference type="AlphaFoldDB" id="A0A6S7JLD0"/>
<evidence type="ECO:0000256" key="1">
    <source>
        <dbReference type="SAM" id="MobiDB-lite"/>
    </source>
</evidence>
<dbReference type="InterPro" id="IPR052958">
    <property type="entry name" value="IFN-induced_PKR_regulator"/>
</dbReference>
<dbReference type="InterPro" id="IPR012337">
    <property type="entry name" value="RNaseH-like_sf"/>
</dbReference>
<dbReference type="Proteomes" id="UP001152795">
    <property type="component" value="Unassembled WGS sequence"/>
</dbReference>
<dbReference type="PANTHER" id="PTHR46289:SF14">
    <property type="entry name" value="DUF4371 DOMAIN-CONTAINING PROTEIN"/>
    <property type="match status" value="1"/>
</dbReference>
<dbReference type="PANTHER" id="PTHR46289">
    <property type="entry name" value="52 KDA REPRESSOR OF THE INHIBITOR OF THE PROTEIN KINASE-LIKE PROTEIN-RELATED"/>
    <property type="match status" value="1"/>
</dbReference>
<dbReference type="OrthoDB" id="6602887at2759"/>
<feature type="region of interest" description="Disordered" evidence="1">
    <location>
        <begin position="86"/>
        <end position="110"/>
    </location>
</feature>
<sequence>MSGSNNGLQKKVSDAYPNAVYVHCRSHVLNLALAGACTGIDSVRDLFDNVAKITSFLGDGAKRKEMFKQNAATEANDELTALLTESGNDDNEEEEDEDENDDDHGLHKSNKAILRGAKKKTVPKLCPTRWSSRVETLSALMAKYSSVMETLEQIAAQSKGEPRHNAQSYIRLMETPQFIVALVVVQFILSFTAAVTKILQAKECNLGDAYEEVNGAKECIRASRADDSWIKLWGKIQSIGTALGIEITKPRTAVNQRHRPNAGNANQTSEDYYRINVYYPFIDRVVEEIETRFKVQHKGLIAAQSLVPVYLDRLTDLNKKDLKEFFGKYLTFCEENRLDSEIVRWKRKFADVPLKQKPKTACDAAVKCDATFYPVINKILTIFLTIPVGSVCCERSFSALRRLKLWTRASMNQERLSGLAMLMIHRDSLCIPRPEDVYARKANWRL</sequence>
<dbReference type="GO" id="GO:0046983">
    <property type="term" value="F:protein dimerization activity"/>
    <property type="evidence" value="ECO:0007669"/>
    <property type="project" value="InterPro"/>
</dbReference>